<evidence type="ECO:0000313" key="2">
    <source>
        <dbReference type="Proteomes" id="UP000521868"/>
    </source>
</evidence>
<protein>
    <submittedName>
        <fullName evidence="1">Alpha/beta hydrolase</fullName>
    </submittedName>
</protein>
<keyword evidence="1" id="KW-0378">Hydrolase</keyword>
<gene>
    <name evidence="1" type="ORF">RAMLITH_01055</name>
</gene>
<evidence type="ECO:0000313" key="1">
    <source>
        <dbReference type="EMBL" id="NKE64395.1"/>
    </source>
</evidence>
<reference evidence="1 2" key="1">
    <citation type="journal article" date="2020" name="Nature">
        <title>Bacterial chemolithoautotrophy via manganese oxidation.</title>
        <authorList>
            <person name="Yu H."/>
            <person name="Leadbetter J.R."/>
        </authorList>
    </citation>
    <scope>NUCLEOTIDE SEQUENCE [LARGE SCALE GENOMIC DNA]</scope>
    <source>
        <strain evidence="1 2">RBP-1</strain>
    </source>
</reference>
<dbReference type="SUPFAM" id="SSF53474">
    <property type="entry name" value="alpha/beta-Hydrolases"/>
    <property type="match status" value="1"/>
</dbReference>
<sequence>MERGSPWVPSRPPIPGALLQQWQGWHPVPRALHESGASLGEGQAALVFPMFGAGPESTARLRAALDAAGFRTHDWGYGEDTGPRSGSLRNRLRRLEELVIDIFEAERSIVTLIGWGFSGIYARELAKRTAPLVRQVITLGTPFNAAAGECAMLRPLQDETGRLPPDLQQQLRERPPVPCTSIYSMSDRAVPWQMCVEPDSPLSQSIMVPAAGHRTLADHPEVRRIIADRMAQPEDDWHPFAG</sequence>
<proteinExistence type="predicted"/>
<dbReference type="InterPro" id="IPR029058">
    <property type="entry name" value="AB_hydrolase_fold"/>
</dbReference>
<comment type="caution">
    <text evidence="1">The sequence shown here is derived from an EMBL/GenBank/DDBJ whole genome shotgun (WGS) entry which is preliminary data.</text>
</comment>
<dbReference type="Gene3D" id="3.40.50.1820">
    <property type="entry name" value="alpha/beta hydrolase"/>
    <property type="match status" value="1"/>
</dbReference>
<dbReference type="RefSeq" id="WP_168105488.1">
    <property type="nucleotide sequence ID" value="NZ_VTOX01000001.1"/>
</dbReference>
<keyword evidence="2" id="KW-1185">Reference proteome</keyword>
<dbReference type="GO" id="GO:0016787">
    <property type="term" value="F:hydrolase activity"/>
    <property type="evidence" value="ECO:0007669"/>
    <property type="project" value="UniProtKB-KW"/>
</dbReference>
<name>A0A7X6DC10_9BURK</name>
<accession>A0A7X6DC10</accession>
<dbReference type="Proteomes" id="UP000521868">
    <property type="component" value="Unassembled WGS sequence"/>
</dbReference>
<organism evidence="1 2">
    <name type="scientific">Ramlibacter lithotrophicus</name>
    <dbReference type="NCBI Taxonomy" id="2606681"/>
    <lineage>
        <taxon>Bacteria</taxon>
        <taxon>Pseudomonadati</taxon>
        <taxon>Pseudomonadota</taxon>
        <taxon>Betaproteobacteria</taxon>
        <taxon>Burkholderiales</taxon>
        <taxon>Comamonadaceae</taxon>
        <taxon>Ramlibacter</taxon>
    </lineage>
</organism>
<dbReference type="AlphaFoldDB" id="A0A7X6DC10"/>
<dbReference type="EMBL" id="VTOX01000001">
    <property type="protein sequence ID" value="NKE64395.1"/>
    <property type="molecule type" value="Genomic_DNA"/>
</dbReference>